<reference evidence="1" key="1">
    <citation type="submission" date="2019-04" db="EMBL/GenBank/DDBJ databases">
        <title>Microbes associate with the intestines of laboratory mice.</title>
        <authorList>
            <person name="Navarre W."/>
            <person name="Wong E."/>
            <person name="Huang K.C."/>
            <person name="Tropini C."/>
            <person name="Ng K."/>
            <person name="Yu B."/>
        </authorList>
    </citation>
    <scope>NUCLEOTIDE SEQUENCE</scope>
    <source>
        <strain evidence="1">NM86_A22</strain>
    </source>
</reference>
<protein>
    <submittedName>
        <fullName evidence="1">Uncharacterized protein</fullName>
    </submittedName>
</protein>
<dbReference type="Proteomes" id="UP000305401">
    <property type="component" value="Unassembled WGS sequence"/>
</dbReference>
<keyword evidence="2" id="KW-1185">Reference proteome</keyword>
<sequence>MKTIIDGRKTSTSLYTLCALSVWMAGVKNSVANEIEGTNLLTSIDIAFVAVTVCMILFSAIMTCRYALGRYKNVAIVGYRPRWQLFIYDIIGVILGLTTLFGTENIQNAIALIIVPLIAIRLLLQAFYGFVPLKYNQH</sequence>
<dbReference type="EMBL" id="SSTG01000081">
    <property type="protein sequence ID" value="THG49084.1"/>
    <property type="molecule type" value="Genomic_DNA"/>
</dbReference>
<accession>A0AC61S4S2</accession>
<proteinExistence type="predicted"/>
<comment type="caution">
    <text evidence="1">The sequence shown here is derived from an EMBL/GenBank/DDBJ whole genome shotgun (WGS) entry which is preliminary data.</text>
</comment>
<evidence type="ECO:0000313" key="1">
    <source>
        <dbReference type="EMBL" id="THG49084.1"/>
    </source>
</evidence>
<gene>
    <name evidence="1" type="ORF">E5990_07065</name>
</gene>
<name>A0AC61S4S2_9BACT</name>
<organism evidence="1 2">
    <name type="scientific">Muribaculum caecicola</name>
    <dbReference type="NCBI Taxonomy" id="3038144"/>
    <lineage>
        <taxon>Bacteria</taxon>
        <taxon>Pseudomonadati</taxon>
        <taxon>Bacteroidota</taxon>
        <taxon>Bacteroidia</taxon>
        <taxon>Bacteroidales</taxon>
        <taxon>Muribaculaceae</taxon>
        <taxon>Muribaculum</taxon>
    </lineage>
</organism>
<evidence type="ECO:0000313" key="2">
    <source>
        <dbReference type="Proteomes" id="UP000305401"/>
    </source>
</evidence>